<evidence type="ECO:0000256" key="1">
    <source>
        <dbReference type="ARBA" id="ARBA00022884"/>
    </source>
</evidence>
<evidence type="ECO:0000256" key="4">
    <source>
        <dbReference type="SAM" id="MobiDB-lite"/>
    </source>
</evidence>
<dbReference type="Proteomes" id="UP001178507">
    <property type="component" value="Unassembled WGS sequence"/>
</dbReference>
<feature type="domain" description="Z-binding" evidence="6">
    <location>
        <begin position="1"/>
        <end position="68"/>
    </location>
</feature>
<sequence>MDPKAQILRFLREREDSWTETKEILDCLRQNPQISRKSDVNPHLYGLERESQIMKHPDSKKPSWKIAPAHAMSEGNPSGQRASQEGVAGVPVGTAPTENAKGELLALFGQHAAKFDVEPVGGQFLAKVSLGHLPPFTCTDVDKTAAQRMAEQEAMRFVNLHKDLHSHQHLIPQELRHDFKSQLQQKANTLPTYDTPQSEYGGFISTVTVGSTDIRSPCPGRRKADAEQLAAKLALETLTFGAAKAADSKTRGYANAASSMPGSSQLCRTDKELQMEALEEQMDEHEDLKRLLQDKGHPDFEQIRGNFSQCIKEAFKFGIIDEQQQRRLQGINGRGNCAKHNPEKLQPKVAGSRSLSPATGAGLGTSALEDMD</sequence>
<dbReference type="Gene3D" id="3.30.160.20">
    <property type="match status" value="1"/>
</dbReference>
<dbReference type="InterPro" id="IPR036388">
    <property type="entry name" value="WH-like_DNA-bd_sf"/>
</dbReference>
<gene>
    <name evidence="7" type="ORF">EVOR1521_LOCUS27492</name>
</gene>
<evidence type="ECO:0000313" key="8">
    <source>
        <dbReference type="Proteomes" id="UP001178507"/>
    </source>
</evidence>
<evidence type="ECO:0000313" key="7">
    <source>
        <dbReference type="EMBL" id="CAJ1405214.1"/>
    </source>
</evidence>
<evidence type="ECO:0008006" key="9">
    <source>
        <dbReference type="Google" id="ProtNLM"/>
    </source>
</evidence>
<dbReference type="EMBL" id="CAUJNA010003573">
    <property type="protein sequence ID" value="CAJ1405214.1"/>
    <property type="molecule type" value="Genomic_DNA"/>
</dbReference>
<evidence type="ECO:0000259" key="6">
    <source>
        <dbReference type="PROSITE" id="PS50139"/>
    </source>
</evidence>
<reference evidence="7" key="1">
    <citation type="submission" date="2023-08" db="EMBL/GenBank/DDBJ databases">
        <authorList>
            <person name="Chen Y."/>
            <person name="Shah S."/>
            <person name="Dougan E. K."/>
            <person name="Thang M."/>
            <person name="Chan C."/>
        </authorList>
    </citation>
    <scope>NUCLEOTIDE SEQUENCE</scope>
</reference>
<dbReference type="PROSITE" id="PS50139">
    <property type="entry name" value="Z_BINDING"/>
    <property type="match status" value="1"/>
</dbReference>
<feature type="domain" description="DRBM" evidence="5">
    <location>
        <begin position="203"/>
        <end position="240"/>
    </location>
</feature>
<feature type="coiled-coil region" evidence="3">
    <location>
        <begin position="268"/>
        <end position="295"/>
    </location>
</feature>
<dbReference type="GO" id="GO:0003726">
    <property type="term" value="F:double-stranded RNA adenosine deaminase activity"/>
    <property type="evidence" value="ECO:0007669"/>
    <property type="project" value="InterPro"/>
</dbReference>
<feature type="region of interest" description="Disordered" evidence="4">
    <location>
        <begin position="69"/>
        <end position="88"/>
    </location>
</feature>
<keyword evidence="8" id="KW-1185">Reference proteome</keyword>
<keyword evidence="3" id="KW-0175">Coiled coil</keyword>
<proteinExistence type="predicted"/>
<dbReference type="GO" id="GO:0003723">
    <property type="term" value="F:RNA binding"/>
    <property type="evidence" value="ECO:0007669"/>
    <property type="project" value="UniProtKB-UniRule"/>
</dbReference>
<dbReference type="Gene3D" id="1.10.10.10">
    <property type="entry name" value="Winged helix-like DNA-binding domain superfamily/Winged helix DNA-binding domain"/>
    <property type="match status" value="1"/>
</dbReference>
<dbReference type="AlphaFoldDB" id="A0AA36NG79"/>
<dbReference type="Pfam" id="PF00035">
    <property type="entry name" value="dsrm"/>
    <property type="match status" value="1"/>
</dbReference>
<accession>A0AA36NG79</accession>
<dbReference type="PROSITE" id="PS50137">
    <property type="entry name" value="DS_RBD"/>
    <property type="match status" value="1"/>
</dbReference>
<name>A0AA36NG79_9DINO</name>
<keyword evidence="1 2" id="KW-0694">RNA-binding</keyword>
<comment type="caution">
    <text evidence="7">The sequence shown here is derived from an EMBL/GenBank/DDBJ whole genome shotgun (WGS) entry which is preliminary data.</text>
</comment>
<evidence type="ECO:0000259" key="5">
    <source>
        <dbReference type="PROSITE" id="PS50137"/>
    </source>
</evidence>
<feature type="region of interest" description="Disordered" evidence="4">
    <location>
        <begin position="333"/>
        <end position="372"/>
    </location>
</feature>
<evidence type="ECO:0000256" key="2">
    <source>
        <dbReference type="PROSITE-ProRule" id="PRU00266"/>
    </source>
</evidence>
<dbReference type="SUPFAM" id="SSF54768">
    <property type="entry name" value="dsRNA-binding domain-like"/>
    <property type="match status" value="1"/>
</dbReference>
<organism evidence="7 8">
    <name type="scientific">Effrenium voratum</name>
    <dbReference type="NCBI Taxonomy" id="2562239"/>
    <lineage>
        <taxon>Eukaryota</taxon>
        <taxon>Sar</taxon>
        <taxon>Alveolata</taxon>
        <taxon>Dinophyceae</taxon>
        <taxon>Suessiales</taxon>
        <taxon>Symbiodiniaceae</taxon>
        <taxon>Effrenium</taxon>
    </lineage>
</organism>
<protein>
    <recommendedName>
        <fullName evidence="9">DRBM domain-containing protein</fullName>
    </recommendedName>
</protein>
<dbReference type="InterPro" id="IPR042371">
    <property type="entry name" value="Z_dom"/>
</dbReference>
<dbReference type="InterPro" id="IPR014720">
    <property type="entry name" value="dsRBD_dom"/>
</dbReference>
<evidence type="ECO:0000256" key="3">
    <source>
        <dbReference type="SAM" id="Coils"/>
    </source>
</evidence>